<protein>
    <submittedName>
        <fullName evidence="2">Phage tail protein</fullName>
    </submittedName>
</protein>
<dbReference type="Pfam" id="PF13884">
    <property type="entry name" value="Peptidase_S74"/>
    <property type="match status" value="1"/>
</dbReference>
<evidence type="ECO:0000259" key="1">
    <source>
        <dbReference type="PROSITE" id="PS51688"/>
    </source>
</evidence>
<feature type="domain" description="Peptidase S74" evidence="1">
    <location>
        <begin position="668"/>
        <end position="761"/>
    </location>
</feature>
<gene>
    <name evidence="2" type="ORF">QYB97_12555</name>
</gene>
<dbReference type="EMBL" id="JAUHTR010000006">
    <property type="protein sequence ID" value="MDN4525316.1"/>
    <property type="molecule type" value="Genomic_DNA"/>
</dbReference>
<dbReference type="RefSeq" id="WP_301166356.1">
    <property type="nucleotide sequence ID" value="NZ_JAUHTR010000006.1"/>
</dbReference>
<proteinExistence type="predicted"/>
<evidence type="ECO:0000313" key="2">
    <source>
        <dbReference type="EMBL" id="MDN4525316.1"/>
    </source>
</evidence>
<comment type="caution">
    <text evidence="2">The sequence shown here is derived from an EMBL/GenBank/DDBJ whole genome shotgun (WGS) entry which is preliminary data.</text>
</comment>
<accession>A0ABT8HX14</accession>
<dbReference type="InterPro" id="IPR056060">
    <property type="entry name" value="Tal_TT1_dom"/>
</dbReference>
<sequence length="762" mass="84582">MHVRDLSGNEYMLQATSTMEYELNGNQVLSFTAQPNKVNLQFLQNLTNMWQVVDDEGTTYRIVYARKKGEGDLLTAEVKAIPMFFDVFDSDRIYEEYNRSMTAAFYFDLLFKDTGFTFVLVDAFGSQDWEGWGKGETKLGLFKDGLDRYGAEFKLTGTVVYLQARVGRDTSFMYRHRLNASNIVHEADASAYWTYAKGFGNYDEGDEANAKLKRTYTSPLASIIGIRHAPPIYDGRITVAATMDASLKELVDESLKISVSADLQELRRQNYPLAQPETGDRVFLIDERIGLNEEVRVVNLVIVKDWLGNVLDLNVTFGSEGLTKRYQSNISSAIKDMNDVLAGKKPLPYSALDEAVRQATEDLKRAQTELVFDNGIIAREQNNPNNIVLFNSAGIGISSDGGNTFRTAITGKGMVADVITAGTLRGVLISGVDIVGSTFQSTDKKTEFFVESGNMKLNHINTGRNVSISPDGIYGYNTADGSQRFRMDKLLVTSAALGTSNANVYIAPDSNNEVRIVNVNSIPSDGVAENYTYRPIRALGLRFGPGANGYIGTDGELRITSTGFVRDDGSIIYRNIRGGEFYGTAFITRTESAWIGTDSFLNVVAKGTAQGTLDPIYRNLRAGDIWGTAFITSTENFYIGCDGVLKVVNKGMSDIYRPVWAYSFENKSLRELKTDIEVFDQDVLPIIENMNVYQYRMTTDDPDSKLQLGVLVDEAPEEIKGSDDTTISQYPYSSYILRGLQQVIGKVNDLQKEINDLKGMAS</sequence>
<dbReference type="InterPro" id="IPR030392">
    <property type="entry name" value="S74_ICA"/>
</dbReference>
<dbReference type="Gene3D" id="3.55.50.40">
    <property type="match status" value="1"/>
</dbReference>
<dbReference type="PROSITE" id="PS51688">
    <property type="entry name" value="ICA"/>
    <property type="match status" value="1"/>
</dbReference>
<dbReference type="Proteomes" id="UP001172721">
    <property type="component" value="Unassembled WGS sequence"/>
</dbReference>
<dbReference type="Pfam" id="PF06605">
    <property type="entry name" value="Prophage_tail"/>
    <property type="match status" value="1"/>
</dbReference>
<evidence type="ECO:0000313" key="3">
    <source>
        <dbReference type="Proteomes" id="UP001172721"/>
    </source>
</evidence>
<dbReference type="InterPro" id="IPR010572">
    <property type="entry name" value="Tail_dom"/>
</dbReference>
<organism evidence="2 3">
    <name type="scientific">Fictibacillus fluitans</name>
    <dbReference type="NCBI Taxonomy" id="3058422"/>
    <lineage>
        <taxon>Bacteria</taxon>
        <taxon>Bacillati</taxon>
        <taxon>Bacillota</taxon>
        <taxon>Bacilli</taxon>
        <taxon>Bacillales</taxon>
        <taxon>Fictibacillaceae</taxon>
        <taxon>Fictibacillus</taxon>
    </lineage>
</organism>
<dbReference type="Pfam" id="PF24650">
    <property type="entry name" value="TT1_Tal"/>
    <property type="match status" value="1"/>
</dbReference>
<name>A0ABT8HX14_9BACL</name>
<reference evidence="2" key="1">
    <citation type="submission" date="2023-07" db="EMBL/GenBank/DDBJ databases">
        <title>Fictibacillus sp. isolated from freshwater pond.</title>
        <authorList>
            <person name="Kirdat K."/>
            <person name="Bhat A."/>
            <person name="Mourya A."/>
            <person name="Yadav A."/>
        </authorList>
    </citation>
    <scope>NUCLEOTIDE SEQUENCE</scope>
    <source>
        <strain evidence="2">NE201</strain>
    </source>
</reference>
<keyword evidence="3" id="KW-1185">Reference proteome</keyword>